<organism evidence="8">
    <name type="scientific">mine drainage metagenome</name>
    <dbReference type="NCBI Taxonomy" id="410659"/>
    <lineage>
        <taxon>unclassified sequences</taxon>
        <taxon>metagenomes</taxon>
        <taxon>ecological metagenomes</taxon>
    </lineage>
</organism>
<feature type="transmembrane region" description="Helical" evidence="7">
    <location>
        <begin position="104"/>
        <end position="122"/>
    </location>
</feature>
<dbReference type="AlphaFoldDB" id="A0A1J5SHL9"/>
<dbReference type="PANTHER" id="PTHR33695">
    <property type="entry name" value="LIPOPROTEIN SIGNAL PEPTIDASE"/>
    <property type="match status" value="1"/>
</dbReference>
<keyword evidence="3 7" id="KW-0812">Transmembrane</keyword>
<evidence type="ECO:0000313" key="8">
    <source>
        <dbReference type="EMBL" id="OIR07927.1"/>
    </source>
</evidence>
<gene>
    <name evidence="8" type="primary">lspA_3</name>
    <name evidence="8" type="ORF">GALL_97900</name>
</gene>
<evidence type="ECO:0000256" key="3">
    <source>
        <dbReference type="ARBA" id="ARBA00022692"/>
    </source>
</evidence>
<dbReference type="InterPro" id="IPR001872">
    <property type="entry name" value="Peptidase_A8"/>
</dbReference>
<keyword evidence="1" id="KW-1003">Cell membrane</keyword>
<dbReference type="EC" id="3.4.23.36" evidence="8"/>
<dbReference type="NCBIfam" id="TIGR00077">
    <property type="entry name" value="lspA"/>
    <property type="match status" value="1"/>
</dbReference>
<keyword evidence="2" id="KW-0645">Protease</keyword>
<name>A0A1J5SHL9_9ZZZZ</name>
<keyword evidence="6 7" id="KW-0472">Membrane</keyword>
<feature type="transmembrane region" description="Helical" evidence="7">
    <location>
        <begin position="77"/>
        <end position="97"/>
    </location>
</feature>
<dbReference type="PRINTS" id="PR00781">
    <property type="entry name" value="LIPOSIGPTASE"/>
</dbReference>
<dbReference type="GO" id="GO:0004190">
    <property type="term" value="F:aspartic-type endopeptidase activity"/>
    <property type="evidence" value="ECO:0007669"/>
    <property type="project" value="UniProtKB-EC"/>
</dbReference>
<keyword evidence="5 7" id="KW-1133">Transmembrane helix</keyword>
<evidence type="ECO:0000256" key="6">
    <source>
        <dbReference type="ARBA" id="ARBA00023136"/>
    </source>
</evidence>
<proteinExistence type="inferred from homology"/>
<evidence type="ECO:0000256" key="5">
    <source>
        <dbReference type="ARBA" id="ARBA00022989"/>
    </source>
</evidence>
<dbReference type="Pfam" id="PF01252">
    <property type="entry name" value="Peptidase_A8"/>
    <property type="match status" value="1"/>
</dbReference>
<dbReference type="GO" id="GO:0016020">
    <property type="term" value="C:membrane"/>
    <property type="evidence" value="ECO:0007669"/>
    <property type="project" value="InterPro"/>
</dbReference>
<feature type="transmembrane region" description="Helical" evidence="7">
    <location>
        <begin position="142"/>
        <end position="162"/>
    </location>
</feature>
<dbReference type="EMBL" id="MLJW01000034">
    <property type="protein sequence ID" value="OIR07927.1"/>
    <property type="molecule type" value="Genomic_DNA"/>
</dbReference>
<evidence type="ECO:0000256" key="2">
    <source>
        <dbReference type="ARBA" id="ARBA00022670"/>
    </source>
</evidence>
<reference evidence="8" key="1">
    <citation type="submission" date="2016-10" db="EMBL/GenBank/DDBJ databases">
        <title>Sequence of Gallionella enrichment culture.</title>
        <authorList>
            <person name="Poehlein A."/>
            <person name="Muehling M."/>
            <person name="Daniel R."/>
        </authorList>
    </citation>
    <scope>NUCLEOTIDE SEQUENCE</scope>
</reference>
<comment type="caution">
    <text evidence="8">The sequence shown here is derived from an EMBL/GenBank/DDBJ whole genome shotgun (WGS) entry which is preliminary data.</text>
</comment>
<evidence type="ECO:0000256" key="7">
    <source>
        <dbReference type="SAM" id="Phobius"/>
    </source>
</evidence>
<keyword evidence="4 8" id="KW-0378">Hydrolase</keyword>
<dbReference type="PANTHER" id="PTHR33695:SF1">
    <property type="entry name" value="LIPOPROTEIN SIGNAL PEPTIDASE"/>
    <property type="match status" value="1"/>
</dbReference>
<dbReference type="HAMAP" id="MF_00161">
    <property type="entry name" value="LspA"/>
    <property type="match status" value="1"/>
</dbReference>
<dbReference type="GO" id="GO:0006508">
    <property type="term" value="P:proteolysis"/>
    <property type="evidence" value="ECO:0007669"/>
    <property type="project" value="UniProtKB-KW"/>
</dbReference>
<evidence type="ECO:0000256" key="1">
    <source>
        <dbReference type="ARBA" id="ARBA00022475"/>
    </source>
</evidence>
<accession>A0A1J5SHL9</accession>
<protein>
    <submittedName>
        <fullName evidence="8">Lipoprotein signal peptidase</fullName>
        <ecNumber evidence="8">3.4.23.36</ecNumber>
    </submittedName>
</protein>
<keyword evidence="8" id="KW-0449">Lipoprotein</keyword>
<sequence>MSRFAPRRLRLGLPAALAVVAADQISKAAILSLMRPAGVTATPFQTYAHVKAGPILDLVLSWNSGVSFGLGNTHGTWNVLAFSALAAAISAMLLGWMMTTPGRLVRLALGLVLGGALGNVADRLHYGAVVDFLYVHIGAFDWWPAFNLADSAICVGAALLMYDSLFASRVSHKE</sequence>
<evidence type="ECO:0000256" key="4">
    <source>
        <dbReference type="ARBA" id="ARBA00022801"/>
    </source>
</evidence>